<keyword evidence="2" id="KW-1185">Reference proteome</keyword>
<proteinExistence type="predicted"/>
<reference evidence="1" key="1">
    <citation type="submission" date="2023-07" db="EMBL/GenBank/DDBJ databases">
        <title>Brevundimonas soil sp. nov., isolated from the soil of chemical plant.</title>
        <authorList>
            <person name="Wu N."/>
        </authorList>
    </citation>
    <scope>NUCLEOTIDE SEQUENCE</scope>
    <source>
        <strain evidence="1">XZ-24</strain>
    </source>
</reference>
<dbReference type="Proteomes" id="UP001169063">
    <property type="component" value="Unassembled WGS sequence"/>
</dbReference>
<dbReference type="RefSeq" id="WP_302110273.1">
    <property type="nucleotide sequence ID" value="NZ_JAUKTR010000004.1"/>
</dbReference>
<accession>A0ABT8SMN8</accession>
<evidence type="ECO:0000313" key="2">
    <source>
        <dbReference type="Proteomes" id="UP001169063"/>
    </source>
</evidence>
<name>A0ABT8SMN8_9CAUL</name>
<sequence length="71" mass="7785">MSLRFTGASGSSPAFELLLEAYDGEKRVMVITTREAIDDHGLAAVQHRASEKYAAKQLEGDGRVRVFTTDL</sequence>
<gene>
    <name evidence="1" type="ORF">Q0812_10425</name>
</gene>
<dbReference type="EMBL" id="JAUKTR010000004">
    <property type="protein sequence ID" value="MDO1559841.1"/>
    <property type="molecule type" value="Genomic_DNA"/>
</dbReference>
<organism evidence="1 2">
    <name type="scientific">Peiella sedimenti</name>
    <dbReference type="NCBI Taxonomy" id="3061083"/>
    <lineage>
        <taxon>Bacteria</taxon>
        <taxon>Pseudomonadati</taxon>
        <taxon>Pseudomonadota</taxon>
        <taxon>Alphaproteobacteria</taxon>
        <taxon>Caulobacterales</taxon>
        <taxon>Caulobacteraceae</taxon>
        <taxon>Peiella</taxon>
    </lineage>
</organism>
<comment type="caution">
    <text evidence="1">The sequence shown here is derived from an EMBL/GenBank/DDBJ whole genome shotgun (WGS) entry which is preliminary data.</text>
</comment>
<protein>
    <submittedName>
        <fullName evidence="1">Uncharacterized protein</fullName>
    </submittedName>
</protein>
<evidence type="ECO:0000313" key="1">
    <source>
        <dbReference type="EMBL" id="MDO1559841.1"/>
    </source>
</evidence>